<evidence type="ECO:0000313" key="2">
    <source>
        <dbReference type="EMBL" id="WZC50060.1"/>
    </source>
</evidence>
<feature type="transmembrane region" description="Helical" evidence="1">
    <location>
        <begin position="71"/>
        <end position="93"/>
    </location>
</feature>
<accession>A0ABZ2V6F6</accession>
<sequence>MTEISKSIEKTRYSVNPTAFVLALVCAPLFITLMSFWTVIGLFALPFGVLPYLIIGTPILLWAVGRIKPRFGAYALLGFAGNLILGVFMLISATDFEVIRLFFLFGAVFAPLYAGAFGHLYAGFHPNIRILRT</sequence>
<keyword evidence="1" id="KW-0472">Membrane</keyword>
<dbReference type="Proteomes" id="UP001440612">
    <property type="component" value="Chromosome"/>
</dbReference>
<keyword evidence="1" id="KW-1133">Transmembrane helix</keyword>
<dbReference type="RefSeq" id="WP_341368170.1">
    <property type="nucleotide sequence ID" value="NZ_CP150951.2"/>
</dbReference>
<feature type="transmembrane region" description="Helical" evidence="1">
    <location>
        <begin position="99"/>
        <end position="122"/>
    </location>
</feature>
<reference evidence="3" key="1">
    <citation type="submission" date="2024-04" db="EMBL/GenBank/DDBJ databases">
        <title>Phylogenomic analyses of a clade within the roseobacter group suggest taxonomic reassignments of species of the genera Aestuariivita, Citreicella, Loktanella, Nautella, Pelagibaca, Ruegeria, Thalassobius, Thiobacimonas and Tropicibacter, and the proposal o.</title>
        <authorList>
            <person name="Jeon C.O."/>
        </authorList>
    </citation>
    <scope>NUCLEOTIDE SEQUENCE [LARGE SCALE GENOMIC DNA]</scope>
    <source>
        <strain evidence="3">BS5-3</strain>
    </source>
</reference>
<evidence type="ECO:0008006" key="4">
    <source>
        <dbReference type="Google" id="ProtNLM"/>
    </source>
</evidence>
<proteinExistence type="predicted"/>
<gene>
    <name evidence="2" type="ORF">AABB29_05290</name>
</gene>
<name>A0ABZ2V6F6_9RHOB</name>
<evidence type="ECO:0000313" key="3">
    <source>
        <dbReference type="Proteomes" id="UP001440612"/>
    </source>
</evidence>
<evidence type="ECO:0000256" key="1">
    <source>
        <dbReference type="SAM" id="Phobius"/>
    </source>
</evidence>
<protein>
    <recommendedName>
        <fullName evidence="4">Apolipoprotein N-acyltransferase</fullName>
    </recommendedName>
</protein>
<dbReference type="EMBL" id="CP150951">
    <property type="protein sequence ID" value="WZC50060.1"/>
    <property type="molecule type" value="Genomic_DNA"/>
</dbReference>
<feature type="transmembrane region" description="Helical" evidence="1">
    <location>
        <begin position="20"/>
        <end position="37"/>
    </location>
</feature>
<feature type="transmembrane region" description="Helical" evidence="1">
    <location>
        <begin position="43"/>
        <end position="64"/>
    </location>
</feature>
<keyword evidence="1" id="KW-0812">Transmembrane</keyword>
<keyword evidence="3" id="KW-1185">Reference proteome</keyword>
<organism evidence="2 3">
    <name type="scientific">Yoonia phaeophyticola</name>
    <dbReference type="NCBI Taxonomy" id="3137369"/>
    <lineage>
        <taxon>Bacteria</taxon>
        <taxon>Pseudomonadati</taxon>
        <taxon>Pseudomonadota</taxon>
        <taxon>Alphaproteobacteria</taxon>
        <taxon>Rhodobacterales</taxon>
        <taxon>Paracoccaceae</taxon>
        <taxon>Yoonia</taxon>
    </lineage>
</organism>